<protein>
    <submittedName>
        <fullName evidence="1">Uncharacterized protein</fullName>
    </submittedName>
</protein>
<dbReference type="HOGENOM" id="CLU_3336152_0_0_1"/>
<accession>T1IM75</accession>
<reference evidence="1" key="2">
    <citation type="submission" date="2015-02" db="UniProtKB">
        <authorList>
            <consortium name="EnsemblMetazoa"/>
        </authorList>
    </citation>
    <scope>IDENTIFICATION</scope>
</reference>
<sequence length="38" mass="4494">MNFCEFSETYFDLWCSSRMAVVIGYTTKRLMRDKIHGG</sequence>
<proteinExistence type="predicted"/>
<evidence type="ECO:0000313" key="1">
    <source>
        <dbReference type="EnsemblMetazoa" id="SMAR002070-PA"/>
    </source>
</evidence>
<dbReference type="Proteomes" id="UP000014500">
    <property type="component" value="Unassembled WGS sequence"/>
</dbReference>
<dbReference type="EnsemblMetazoa" id="SMAR002070-RA">
    <property type="protein sequence ID" value="SMAR002070-PA"/>
    <property type="gene ID" value="SMAR002070"/>
</dbReference>
<keyword evidence="2" id="KW-1185">Reference proteome</keyword>
<dbReference type="AlphaFoldDB" id="T1IM75"/>
<dbReference type="EMBL" id="JH430986">
    <property type="status" value="NOT_ANNOTATED_CDS"/>
    <property type="molecule type" value="Genomic_DNA"/>
</dbReference>
<reference evidence="2" key="1">
    <citation type="submission" date="2011-05" db="EMBL/GenBank/DDBJ databases">
        <authorList>
            <person name="Richards S.R."/>
            <person name="Qu J."/>
            <person name="Jiang H."/>
            <person name="Jhangiani S.N."/>
            <person name="Agravi P."/>
            <person name="Goodspeed R."/>
            <person name="Gross S."/>
            <person name="Mandapat C."/>
            <person name="Jackson L."/>
            <person name="Mathew T."/>
            <person name="Pu L."/>
            <person name="Thornton R."/>
            <person name="Saada N."/>
            <person name="Wilczek-Boney K.B."/>
            <person name="Lee S."/>
            <person name="Kovar C."/>
            <person name="Wu Y."/>
            <person name="Scherer S.E."/>
            <person name="Worley K.C."/>
            <person name="Muzny D.M."/>
            <person name="Gibbs R."/>
        </authorList>
    </citation>
    <scope>NUCLEOTIDE SEQUENCE</scope>
    <source>
        <strain evidence="2">Brora</strain>
    </source>
</reference>
<name>T1IM75_STRMM</name>
<organism evidence="1 2">
    <name type="scientific">Strigamia maritima</name>
    <name type="common">European centipede</name>
    <name type="synonym">Geophilus maritimus</name>
    <dbReference type="NCBI Taxonomy" id="126957"/>
    <lineage>
        <taxon>Eukaryota</taxon>
        <taxon>Metazoa</taxon>
        <taxon>Ecdysozoa</taxon>
        <taxon>Arthropoda</taxon>
        <taxon>Myriapoda</taxon>
        <taxon>Chilopoda</taxon>
        <taxon>Pleurostigmophora</taxon>
        <taxon>Geophilomorpha</taxon>
        <taxon>Linotaeniidae</taxon>
        <taxon>Strigamia</taxon>
    </lineage>
</organism>
<evidence type="ECO:0000313" key="2">
    <source>
        <dbReference type="Proteomes" id="UP000014500"/>
    </source>
</evidence>